<dbReference type="SUPFAM" id="SSF53474">
    <property type="entry name" value="alpha/beta-Hydrolases"/>
    <property type="match status" value="1"/>
</dbReference>
<dbReference type="AlphaFoldDB" id="A0A239XXE5"/>
<accession>A0A239XXE5</accession>
<sequence>MYLKKIEGQTSKYALPMHETDFSNLSATYTTAGSLDSFRDETMNYIRALIEVDLSVKFYLYPREYNEFEARFQKLILVKKRLMYLLLQ</sequence>
<keyword evidence="2" id="KW-1185">Reference proteome</keyword>
<name>A0A239XXE5_9STAP</name>
<organism evidence="1 2">
    <name type="scientific">Mammaliicoccus stepanovicii</name>
    <dbReference type="NCBI Taxonomy" id="643214"/>
    <lineage>
        <taxon>Bacteria</taxon>
        <taxon>Bacillati</taxon>
        <taxon>Bacillota</taxon>
        <taxon>Bacilli</taxon>
        <taxon>Bacillales</taxon>
        <taxon>Staphylococcaceae</taxon>
        <taxon>Mammaliicoccus</taxon>
    </lineage>
</organism>
<gene>
    <name evidence="1" type="ORF">SAMEA4384403_00047</name>
</gene>
<dbReference type="InterPro" id="IPR029058">
    <property type="entry name" value="AB_hydrolase_fold"/>
</dbReference>
<dbReference type="OrthoDB" id="9815425at2"/>
<protein>
    <submittedName>
        <fullName evidence="1">Lipase</fullName>
    </submittedName>
</protein>
<dbReference type="EMBL" id="LT906462">
    <property type="protein sequence ID" value="SNV51661.1"/>
    <property type="molecule type" value="Genomic_DNA"/>
</dbReference>
<dbReference type="Gene3D" id="3.40.50.1820">
    <property type="entry name" value="alpha/beta hydrolase"/>
    <property type="match status" value="1"/>
</dbReference>
<reference evidence="1 2" key="1">
    <citation type="submission" date="2017-06" db="EMBL/GenBank/DDBJ databases">
        <authorList>
            <consortium name="Pathogen Informatics"/>
        </authorList>
    </citation>
    <scope>NUCLEOTIDE SEQUENCE [LARGE SCALE GENOMIC DNA]</scope>
    <source>
        <strain evidence="1 2">NCTC13839</strain>
    </source>
</reference>
<evidence type="ECO:0000313" key="1">
    <source>
        <dbReference type="EMBL" id="SNV51661.1"/>
    </source>
</evidence>
<evidence type="ECO:0000313" key="2">
    <source>
        <dbReference type="Proteomes" id="UP000242084"/>
    </source>
</evidence>
<dbReference type="Proteomes" id="UP000242084">
    <property type="component" value="Chromosome 1"/>
</dbReference>
<dbReference type="KEGG" id="sste:SAMEA4384403_0047"/>
<proteinExistence type="predicted"/>